<proteinExistence type="inferred from homology"/>
<keyword evidence="6" id="KW-0547">Nucleotide-binding</keyword>
<dbReference type="Proteomes" id="UP000681041">
    <property type="component" value="Chromosome"/>
</dbReference>
<dbReference type="InterPro" id="IPR043519">
    <property type="entry name" value="NT_sf"/>
</dbReference>
<dbReference type="GeneID" id="64819290"/>
<evidence type="ECO:0000256" key="11">
    <source>
        <dbReference type="ARBA" id="ARBA00047518"/>
    </source>
</evidence>
<evidence type="ECO:0000256" key="2">
    <source>
        <dbReference type="ARBA" id="ARBA00022649"/>
    </source>
</evidence>
<dbReference type="OrthoDB" id="61846at2157"/>
<dbReference type="SUPFAM" id="SSF81301">
    <property type="entry name" value="Nucleotidyltransferase"/>
    <property type="match status" value="1"/>
</dbReference>
<keyword evidence="15" id="KW-1185">Reference proteome</keyword>
<evidence type="ECO:0000256" key="3">
    <source>
        <dbReference type="ARBA" id="ARBA00022679"/>
    </source>
</evidence>
<evidence type="ECO:0000256" key="12">
    <source>
        <dbReference type="ARBA" id="ARBA00048696"/>
    </source>
</evidence>
<keyword evidence="2" id="KW-1277">Toxin-antitoxin system</keyword>
<keyword evidence="3" id="KW-0808">Transferase</keyword>
<reference evidence="14" key="1">
    <citation type="submission" date="2020-07" db="EMBL/GenBank/DDBJ databases">
        <title>Methanobacterium. sp. MethCan genome.</title>
        <authorList>
            <person name="Postec A."/>
            <person name="Quemeneur M."/>
        </authorList>
    </citation>
    <scope>NUCLEOTIDE SEQUENCE</scope>
    <source>
        <strain evidence="14">MethCAN</strain>
    </source>
</reference>
<sequence>MEKEEILKLIRNLNPQIQDKYNAQIKAIFGSYVRGEETPDSDLDVLVEFNESANLLDLVELSQFLEDEIHINIDVVPIDTVRKEIKKQVMKEAILV</sequence>
<comment type="catalytic activity">
    <reaction evidence="11">
        <text>O-(5'-adenylyl)-L-tyrosyl-[protein] + ATP = O-[5'-(adenylyl-(5'-&gt;3')-adenylyl)]-L-tyrosyl-[protein] + diphosphate</text>
        <dbReference type="Rhea" id="RHEA:66528"/>
        <dbReference type="Rhea" id="RHEA-COMP:13846"/>
        <dbReference type="Rhea" id="RHEA-COMP:17046"/>
        <dbReference type="ChEBI" id="CHEBI:30616"/>
        <dbReference type="ChEBI" id="CHEBI:33019"/>
        <dbReference type="ChEBI" id="CHEBI:83624"/>
        <dbReference type="ChEBI" id="CHEBI:167160"/>
    </reaction>
</comment>
<evidence type="ECO:0000256" key="5">
    <source>
        <dbReference type="ARBA" id="ARBA00022723"/>
    </source>
</evidence>
<dbReference type="InterPro" id="IPR052038">
    <property type="entry name" value="Type-VII_TA_antitoxin"/>
</dbReference>
<evidence type="ECO:0000259" key="13">
    <source>
        <dbReference type="Pfam" id="PF01909"/>
    </source>
</evidence>
<evidence type="ECO:0000313" key="15">
    <source>
        <dbReference type="Proteomes" id="UP000681041"/>
    </source>
</evidence>
<dbReference type="Gene3D" id="3.30.460.10">
    <property type="entry name" value="Beta Polymerase, domain 2"/>
    <property type="match status" value="1"/>
</dbReference>
<keyword evidence="5" id="KW-0479">Metal-binding</keyword>
<protein>
    <recommendedName>
        <fullName evidence="9">protein adenylyltransferase</fullName>
        <ecNumber evidence="9">2.7.7.108</ecNumber>
    </recommendedName>
</protein>
<dbReference type="RefSeq" id="WP_211533377.1">
    <property type="nucleotide sequence ID" value="NZ_CP058560.1"/>
</dbReference>
<comment type="cofactor">
    <cofactor evidence="1">
        <name>Mg(2+)</name>
        <dbReference type="ChEBI" id="CHEBI:18420"/>
    </cofactor>
</comment>
<dbReference type="EMBL" id="CP058560">
    <property type="protein sequence ID" value="QUH22432.1"/>
    <property type="molecule type" value="Genomic_DNA"/>
</dbReference>
<dbReference type="PANTHER" id="PTHR33571">
    <property type="entry name" value="SSL8005 PROTEIN"/>
    <property type="match status" value="1"/>
</dbReference>
<comment type="similarity">
    <text evidence="10">Belongs to the MntA antitoxin family.</text>
</comment>
<dbReference type="CDD" id="cd05403">
    <property type="entry name" value="NT_KNTase_like"/>
    <property type="match status" value="1"/>
</dbReference>
<dbReference type="Pfam" id="PF01909">
    <property type="entry name" value="NTP_transf_2"/>
    <property type="match status" value="1"/>
</dbReference>
<keyword evidence="7" id="KW-0067">ATP-binding</keyword>
<dbReference type="KEGG" id="meme:HYG87_00960"/>
<dbReference type="GO" id="GO:0046872">
    <property type="term" value="F:metal ion binding"/>
    <property type="evidence" value="ECO:0007669"/>
    <property type="project" value="UniProtKB-KW"/>
</dbReference>
<name>A0A8T8K3C0_9EURY</name>
<evidence type="ECO:0000256" key="6">
    <source>
        <dbReference type="ARBA" id="ARBA00022741"/>
    </source>
</evidence>
<keyword evidence="4" id="KW-0548">Nucleotidyltransferase</keyword>
<evidence type="ECO:0000256" key="4">
    <source>
        <dbReference type="ARBA" id="ARBA00022695"/>
    </source>
</evidence>
<comment type="catalytic activity">
    <reaction evidence="12">
        <text>L-tyrosyl-[protein] + ATP = O-(5'-adenylyl)-L-tyrosyl-[protein] + diphosphate</text>
        <dbReference type="Rhea" id="RHEA:54288"/>
        <dbReference type="Rhea" id="RHEA-COMP:10136"/>
        <dbReference type="Rhea" id="RHEA-COMP:13846"/>
        <dbReference type="ChEBI" id="CHEBI:30616"/>
        <dbReference type="ChEBI" id="CHEBI:33019"/>
        <dbReference type="ChEBI" id="CHEBI:46858"/>
        <dbReference type="ChEBI" id="CHEBI:83624"/>
        <dbReference type="EC" id="2.7.7.108"/>
    </reaction>
</comment>
<accession>A0A8T8K3C0</accession>
<feature type="domain" description="Polymerase nucleotidyl transferase" evidence="13">
    <location>
        <begin position="27"/>
        <end position="96"/>
    </location>
</feature>
<dbReference type="EC" id="2.7.7.108" evidence="9"/>
<evidence type="ECO:0000256" key="7">
    <source>
        <dbReference type="ARBA" id="ARBA00022840"/>
    </source>
</evidence>
<dbReference type="GO" id="GO:0005524">
    <property type="term" value="F:ATP binding"/>
    <property type="evidence" value="ECO:0007669"/>
    <property type="project" value="UniProtKB-KW"/>
</dbReference>
<evidence type="ECO:0000256" key="10">
    <source>
        <dbReference type="ARBA" id="ARBA00038276"/>
    </source>
</evidence>
<evidence type="ECO:0000256" key="8">
    <source>
        <dbReference type="ARBA" id="ARBA00022842"/>
    </source>
</evidence>
<dbReference type="GO" id="GO:0070733">
    <property type="term" value="F:AMPylase activity"/>
    <property type="evidence" value="ECO:0007669"/>
    <property type="project" value="UniProtKB-EC"/>
</dbReference>
<dbReference type="InterPro" id="IPR002934">
    <property type="entry name" value="Polymerase_NTP_transf_dom"/>
</dbReference>
<gene>
    <name evidence="14" type="ORF">HYG87_00960</name>
</gene>
<organism evidence="14 15">
    <name type="scientific">Methanobacterium alkalithermotolerans</name>
    <dbReference type="NCBI Taxonomy" id="2731220"/>
    <lineage>
        <taxon>Archaea</taxon>
        <taxon>Methanobacteriati</taxon>
        <taxon>Methanobacteriota</taxon>
        <taxon>Methanomada group</taxon>
        <taxon>Methanobacteria</taxon>
        <taxon>Methanobacteriales</taxon>
        <taxon>Methanobacteriaceae</taxon>
        <taxon>Methanobacterium</taxon>
    </lineage>
</organism>
<dbReference type="AlphaFoldDB" id="A0A8T8K3C0"/>
<evidence type="ECO:0000256" key="9">
    <source>
        <dbReference type="ARBA" id="ARBA00034531"/>
    </source>
</evidence>
<dbReference type="PANTHER" id="PTHR33571:SF12">
    <property type="entry name" value="BSL3053 PROTEIN"/>
    <property type="match status" value="1"/>
</dbReference>
<evidence type="ECO:0000313" key="14">
    <source>
        <dbReference type="EMBL" id="QUH22432.1"/>
    </source>
</evidence>
<evidence type="ECO:0000256" key="1">
    <source>
        <dbReference type="ARBA" id="ARBA00001946"/>
    </source>
</evidence>
<keyword evidence="8" id="KW-0460">Magnesium</keyword>